<dbReference type="EMBL" id="JAPFFK010000020">
    <property type="protein sequence ID" value="KAJ6679600.1"/>
    <property type="molecule type" value="Genomic_DNA"/>
</dbReference>
<dbReference type="SUPFAM" id="SSF101941">
    <property type="entry name" value="NAC domain"/>
    <property type="match status" value="1"/>
</dbReference>
<accession>A0A9Q0P0Z5</accession>
<feature type="region of interest" description="Disordered" evidence="6">
    <location>
        <begin position="153"/>
        <end position="198"/>
    </location>
</feature>
<dbReference type="Gene3D" id="2.170.150.80">
    <property type="entry name" value="NAC domain"/>
    <property type="match status" value="1"/>
</dbReference>
<sequence>MENDFLSVMANPTALLQFMEYGFQFQPSDELCFSKYLVPKTRGDIMKGFPIEDVNLCEHEPRNLPEYFFCPRDLRGKTHRRKTKAGNWKQTSEDKSIMAEGTENEIGVMRTLRFYEGAVRTGWMIYEFDLISEPSLFQKGQYVLCKLESDSKGVKSKKRKRSHRIAPVSRSEVEPSQSMDSDSQNINPSEMAVNSPCDESGLSHHVGLQFGNQNSGELMNSSARQFSEFSHHRTSEFRNQIPDNLMSDLVHDGSGSSHSTVFNRENQYWNQPTVDSAYNGSESPCMAFYSETQTPNELPAVDSAYNVTRNPGMAFDLANQNPNVLAADSASNFVSESRHMTFDLANQTPSVLLTADNSASNVSGSHYMAFDLANKNLCNSISILASENSLMASRGSEILEPPFPFPLEGESGNSMVMPCSFINQSTYDKSEPSSLIPFDFDYQNPSKEIDISAFDEGVWSNITATPPDFVIQNPCKMPDMSAALEEVYSSYSEPSFSYSYLADLSLPEVRAMDCLVFFLIFLPGFEEQTRSLFLLYMILPAGKPWTSRDGRVFRARKHPQPCTFPASCVHGGKPLLHGRPLISYLLYNKKTIHSK</sequence>
<evidence type="ECO:0000313" key="8">
    <source>
        <dbReference type="EMBL" id="KAJ6679600.1"/>
    </source>
</evidence>
<feature type="domain" description="NAC" evidence="7">
    <location>
        <begin position="19"/>
        <end position="150"/>
    </location>
</feature>
<dbReference type="PANTHER" id="PTHR31989">
    <property type="entry name" value="NAC DOMAIN-CONTAINING PROTEIN 82-RELATED"/>
    <property type="match status" value="1"/>
</dbReference>
<proteinExistence type="predicted"/>
<evidence type="ECO:0000256" key="1">
    <source>
        <dbReference type="ARBA" id="ARBA00004123"/>
    </source>
</evidence>
<evidence type="ECO:0000256" key="5">
    <source>
        <dbReference type="ARBA" id="ARBA00023242"/>
    </source>
</evidence>
<reference evidence="8" key="2">
    <citation type="journal article" date="2023" name="Int. J. Mol. Sci.">
        <title>De Novo Assembly and Annotation of 11 Diverse Shrub Willow (Salix) Genomes Reveals Novel Gene Organization in Sex-Linked Regions.</title>
        <authorList>
            <person name="Hyden B."/>
            <person name="Feng K."/>
            <person name="Yates T.B."/>
            <person name="Jawdy S."/>
            <person name="Cereghino C."/>
            <person name="Smart L.B."/>
            <person name="Muchero W."/>
        </authorList>
    </citation>
    <scope>NUCLEOTIDE SEQUENCE</scope>
    <source>
        <tissue evidence="8">Shoot tip</tissue>
    </source>
</reference>
<gene>
    <name evidence="8" type="ORF">OIU79_019359</name>
</gene>
<keyword evidence="5" id="KW-0539">Nucleus</keyword>
<keyword evidence="2" id="KW-0805">Transcription regulation</keyword>
<reference evidence="8" key="1">
    <citation type="submission" date="2022-11" db="EMBL/GenBank/DDBJ databases">
        <authorList>
            <person name="Hyden B.L."/>
            <person name="Feng K."/>
            <person name="Yates T."/>
            <person name="Jawdy S."/>
            <person name="Smart L.B."/>
            <person name="Muchero W."/>
        </authorList>
    </citation>
    <scope>NUCLEOTIDE SEQUENCE</scope>
    <source>
        <tissue evidence="8">Shoot tip</tissue>
    </source>
</reference>
<dbReference type="GO" id="GO:0005634">
    <property type="term" value="C:nucleus"/>
    <property type="evidence" value="ECO:0007669"/>
    <property type="project" value="UniProtKB-SubCell"/>
</dbReference>
<dbReference type="InterPro" id="IPR003441">
    <property type="entry name" value="NAC-dom"/>
</dbReference>
<protein>
    <recommendedName>
        <fullName evidence="7">NAC domain-containing protein</fullName>
    </recommendedName>
</protein>
<keyword evidence="3" id="KW-0238">DNA-binding</keyword>
<evidence type="ECO:0000313" key="9">
    <source>
        <dbReference type="Proteomes" id="UP001151532"/>
    </source>
</evidence>
<organism evidence="8 9">
    <name type="scientific">Salix purpurea</name>
    <name type="common">Purple osier willow</name>
    <dbReference type="NCBI Taxonomy" id="77065"/>
    <lineage>
        <taxon>Eukaryota</taxon>
        <taxon>Viridiplantae</taxon>
        <taxon>Streptophyta</taxon>
        <taxon>Embryophyta</taxon>
        <taxon>Tracheophyta</taxon>
        <taxon>Spermatophyta</taxon>
        <taxon>Magnoliopsida</taxon>
        <taxon>eudicotyledons</taxon>
        <taxon>Gunneridae</taxon>
        <taxon>Pentapetalae</taxon>
        <taxon>rosids</taxon>
        <taxon>fabids</taxon>
        <taxon>Malpighiales</taxon>
        <taxon>Salicaceae</taxon>
        <taxon>Saliceae</taxon>
        <taxon>Salix</taxon>
    </lineage>
</organism>
<comment type="caution">
    <text evidence="8">The sequence shown here is derived from an EMBL/GenBank/DDBJ whole genome shotgun (WGS) entry which is preliminary data.</text>
</comment>
<evidence type="ECO:0000256" key="4">
    <source>
        <dbReference type="ARBA" id="ARBA00023163"/>
    </source>
</evidence>
<dbReference type="GO" id="GO:0006355">
    <property type="term" value="P:regulation of DNA-templated transcription"/>
    <property type="evidence" value="ECO:0007669"/>
    <property type="project" value="InterPro"/>
</dbReference>
<feature type="compositionally biased region" description="Polar residues" evidence="6">
    <location>
        <begin position="174"/>
        <end position="188"/>
    </location>
</feature>
<comment type="subcellular location">
    <subcellularLocation>
        <location evidence="1">Nucleus</location>
    </subcellularLocation>
</comment>
<evidence type="ECO:0000259" key="7">
    <source>
        <dbReference type="PROSITE" id="PS51005"/>
    </source>
</evidence>
<keyword evidence="9" id="KW-1185">Reference proteome</keyword>
<dbReference type="AlphaFoldDB" id="A0A9Q0P0Z5"/>
<dbReference type="InterPro" id="IPR036093">
    <property type="entry name" value="NAC_dom_sf"/>
</dbReference>
<dbReference type="PROSITE" id="PS51005">
    <property type="entry name" value="NAC"/>
    <property type="match status" value="1"/>
</dbReference>
<dbReference type="OrthoDB" id="840281at2759"/>
<evidence type="ECO:0000256" key="6">
    <source>
        <dbReference type="SAM" id="MobiDB-lite"/>
    </source>
</evidence>
<evidence type="ECO:0000256" key="3">
    <source>
        <dbReference type="ARBA" id="ARBA00023125"/>
    </source>
</evidence>
<evidence type="ECO:0000256" key="2">
    <source>
        <dbReference type="ARBA" id="ARBA00023015"/>
    </source>
</evidence>
<name>A0A9Q0P0Z5_SALPP</name>
<dbReference type="GO" id="GO:0003677">
    <property type="term" value="F:DNA binding"/>
    <property type="evidence" value="ECO:0007669"/>
    <property type="project" value="UniProtKB-KW"/>
</dbReference>
<keyword evidence="4" id="KW-0804">Transcription</keyword>
<dbReference type="Pfam" id="PF02365">
    <property type="entry name" value="NAM"/>
    <property type="match status" value="1"/>
</dbReference>
<feature type="compositionally biased region" description="Basic residues" evidence="6">
    <location>
        <begin position="154"/>
        <end position="164"/>
    </location>
</feature>
<dbReference type="Proteomes" id="UP001151532">
    <property type="component" value="Chromosome 14"/>
</dbReference>